<evidence type="ECO:0000313" key="2">
    <source>
        <dbReference type="EMBL" id="GFX89460.1"/>
    </source>
</evidence>
<comment type="caution">
    <text evidence="2">The sequence shown here is derived from an EMBL/GenBank/DDBJ whole genome shotgun (WGS) entry which is preliminary data.</text>
</comment>
<name>A0A8X6RFH0_TRICX</name>
<proteinExistence type="predicted"/>
<organism evidence="2 3">
    <name type="scientific">Trichonephila clavipes</name>
    <name type="common">Golden silk orbweaver</name>
    <name type="synonym">Nephila clavipes</name>
    <dbReference type="NCBI Taxonomy" id="2585209"/>
    <lineage>
        <taxon>Eukaryota</taxon>
        <taxon>Metazoa</taxon>
        <taxon>Ecdysozoa</taxon>
        <taxon>Arthropoda</taxon>
        <taxon>Chelicerata</taxon>
        <taxon>Arachnida</taxon>
        <taxon>Araneae</taxon>
        <taxon>Araneomorphae</taxon>
        <taxon>Entelegynae</taxon>
        <taxon>Araneoidea</taxon>
        <taxon>Nephilidae</taxon>
        <taxon>Trichonephila</taxon>
    </lineage>
</organism>
<protein>
    <submittedName>
        <fullName evidence="2">Uncharacterized protein</fullName>
    </submittedName>
</protein>
<sequence length="194" mass="21075">MRSTTSVHRTLLHPTVTYPHCSCLVSSNTTTDLPENNPQSLSLVDRRPSTTLASPQPVIIQELQPPVQIPPVSPVQIPDPPVQISDTPVQIPDLPVQIPVTLELATPQPPAQILLPDPTEPPAQILDPPVQISMTPEPTTLQQPVQIPNPPVQITVTPQLTTPQTPLQILLTHPPVLETLEPTITDDFSIDQIT</sequence>
<feature type="region of interest" description="Disordered" evidence="1">
    <location>
        <begin position="29"/>
        <end position="48"/>
    </location>
</feature>
<dbReference type="AlphaFoldDB" id="A0A8X6RFH0"/>
<keyword evidence="3" id="KW-1185">Reference proteome</keyword>
<evidence type="ECO:0000256" key="1">
    <source>
        <dbReference type="SAM" id="MobiDB-lite"/>
    </source>
</evidence>
<reference evidence="2" key="1">
    <citation type="submission" date="2020-08" db="EMBL/GenBank/DDBJ databases">
        <title>Multicomponent nature underlies the extraordinary mechanical properties of spider dragline silk.</title>
        <authorList>
            <person name="Kono N."/>
            <person name="Nakamura H."/>
            <person name="Mori M."/>
            <person name="Yoshida Y."/>
            <person name="Ohtoshi R."/>
            <person name="Malay A.D."/>
            <person name="Moran D.A.P."/>
            <person name="Tomita M."/>
            <person name="Numata K."/>
            <person name="Arakawa K."/>
        </authorList>
    </citation>
    <scope>NUCLEOTIDE SEQUENCE</scope>
</reference>
<dbReference type="EMBL" id="BMAU01021072">
    <property type="protein sequence ID" value="GFX89460.1"/>
    <property type="molecule type" value="Genomic_DNA"/>
</dbReference>
<feature type="compositionally biased region" description="Polar residues" evidence="1">
    <location>
        <begin position="29"/>
        <end position="42"/>
    </location>
</feature>
<dbReference type="Proteomes" id="UP000887159">
    <property type="component" value="Unassembled WGS sequence"/>
</dbReference>
<accession>A0A8X6RFH0</accession>
<evidence type="ECO:0000313" key="3">
    <source>
        <dbReference type="Proteomes" id="UP000887159"/>
    </source>
</evidence>
<gene>
    <name evidence="2" type="ORF">TNCV_482951</name>
</gene>